<dbReference type="Proteomes" id="UP000007879">
    <property type="component" value="Unassembled WGS sequence"/>
</dbReference>
<dbReference type="EnsemblMetazoa" id="XM_020005231.1">
    <property type="protein sequence ID" value="XP_019860790.1"/>
    <property type="gene ID" value="LOC109589115"/>
</dbReference>
<protein>
    <recommendedName>
        <fullName evidence="3">Death domain-containing protein</fullName>
    </recommendedName>
</protein>
<evidence type="ECO:0008006" key="3">
    <source>
        <dbReference type="Google" id="ProtNLM"/>
    </source>
</evidence>
<reference evidence="2" key="1">
    <citation type="journal article" date="2010" name="Nature">
        <title>The Amphimedon queenslandica genome and the evolution of animal complexity.</title>
        <authorList>
            <person name="Srivastava M."/>
            <person name="Simakov O."/>
            <person name="Chapman J."/>
            <person name="Fahey B."/>
            <person name="Gauthier M.E."/>
            <person name="Mitros T."/>
            <person name="Richards G.S."/>
            <person name="Conaco C."/>
            <person name="Dacre M."/>
            <person name="Hellsten U."/>
            <person name="Larroux C."/>
            <person name="Putnam N.H."/>
            <person name="Stanke M."/>
            <person name="Adamska M."/>
            <person name="Darling A."/>
            <person name="Degnan S.M."/>
            <person name="Oakley T.H."/>
            <person name="Plachetzki D.C."/>
            <person name="Zhai Y."/>
            <person name="Adamski M."/>
            <person name="Calcino A."/>
            <person name="Cummins S.F."/>
            <person name="Goodstein D.M."/>
            <person name="Harris C."/>
            <person name="Jackson D.J."/>
            <person name="Leys S.P."/>
            <person name="Shu S."/>
            <person name="Woodcroft B.J."/>
            <person name="Vervoort M."/>
            <person name="Kosik K.S."/>
            <person name="Manning G."/>
            <person name="Degnan B.M."/>
            <person name="Rokhsar D.S."/>
        </authorList>
    </citation>
    <scope>NUCLEOTIDE SEQUENCE [LARGE SCALE GENOMIC DNA]</scope>
</reference>
<keyword evidence="2" id="KW-1185">Reference proteome</keyword>
<reference evidence="1" key="2">
    <citation type="submission" date="2024-06" db="UniProtKB">
        <authorList>
            <consortium name="EnsemblMetazoa"/>
        </authorList>
    </citation>
    <scope>IDENTIFICATION</scope>
</reference>
<dbReference type="AlphaFoldDB" id="A0AAN0JUG9"/>
<dbReference type="RefSeq" id="XP_019860790.1">
    <property type="nucleotide sequence ID" value="XM_020005231.1"/>
</dbReference>
<evidence type="ECO:0000313" key="1">
    <source>
        <dbReference type="EnsemblMetazoa" id="XP_019860790.1"/>
    </source>
</evidence>
<evidence type="ECO:0000313" key="2">
    <source>
        <dbReference type="Proteomes" id="UP000007879"/>
    </source>
</evidence>
<sequence length="225" mass="25073">METQETLNYIARALNAVNIIGKAVQREPTYESIIGSFINGMKLKDNYYDIEEHCVKFLTALSGVGGPVAEASDMIKKKWMSICTTVGLNITFEGNASKMDDMPSAANAVQMKGHASDKILLATNLLLDKKPEKSDLLRLFKSSAAHYMIIGTAFDVEVDDLSPHNPEATTINLIKVFQKWLHSNNDVTWRNIVQVCEDYPDELGEAKANVQKFLLSDRALAKYLK</sequence>
<dbReference type="KEGG" id="aqu:109589115"/>
<accession>A0AAN0JUG9</accession>
<dbReference type="GeneID" id="109589115"/>
<name>A0AAN0JUG9_AMPQE</name>
<organism evidence="1 2">
    <name type="scientific">Amphimedon queenslandica</name>
    <name type="common">Sponge</name>
    <dbReference type="NCBI Taxonomy" id="400682"/>
    <lineage>
        <taxon>Eukaryota</taxon>
        <taxon>Metazoa</taxon>
        <taxon>Porifera</taxon>
        <taxon>Demospongiae</taxon>
        <taxon>Heteroscleromorpha</taxon>
        <taxon>Haplosclerida</taxon>
        <taxon>Niphatidae</taxon>
        <taxon>Amphimedon</taxon>
    </lineage>
</organism>
<proteinExistence type="predicted"/>